<gene>
    <name evidence="2" type="ORF">Taro_017034</name>
</gene>
<dbReference type="Proteomes" id="UP000652761">
    <property type="component" value="Unassembled WGS sequence"/>
</dbReference>
<evidence type="ECO:0000313" key="2">
    <source>
        <dbReference type="EMBL" id="MQL84525.1"/>
    </source>
</evidence>
<comment type="caution">
    <text evidence="2">The sequence shown here is derived from an EMBL/GenBank/DDBJ whole genome shotgun (WGS) entry which is preliminary data.</text>
</comment>
<keyword evidence="3" id="KW-1185">Reference proteome</keyword>
<evidence type="ECO:0000256" key="1">
    <source>
        <dbReference type="SAM" id="Phobius"/>
    </source>
</evidence>
<protein>
    <submittedName>
        <fullName evidence="2">Uncharacterized protein</fullName>
    </submittedName>
</protein>
<feature type="transmembrane region" description="Helical" evidence="1">
    <location>
        <begin position="58"/>
        <end position="80"/>
    </location>
</feature>
<reference evidence="2" key="1">
    <citation type="submission" date="2017-07" db="EMBL/GenBank/DDBJ databases">
        <title>Taro Niue Genome Assembly and Annotation.</title>
        <authorList>
            <person name="Atibalentja N."/>
            <person name="Keating K."/>
            <person name="Fields C.J."/>
        </authorList>
    </citation>
    <scope>NUCLEOTIDE SEQUENCE</scope>
    <source>
        <strain evidence="2">Niue_2</strain>
        <tissue evidence="2">Leaf</tissue>
    </source>
</reference>
<proteinExistence type="predicted"/>
<accession>A0A843UM31</accession>
<name>A0A843UM31_COLES</name>
<sequence>MGLRYPGGVMGWPDSRWGHLPNGWACLPPEFRGLQLMQLRWWDFVCPQGREVGFVSRALWALPDGSLVSAMGVWLVVLLWKCQSRLVVSPCVWKRLVVRVLLPCFLLVARGDDAPLWCCVAKMRIVATFWWSHLPLGWTVACGLLVCFWSRWWTLTLFLANVMGVRLAVPPTGVPALRSYFSPSCEEEAYCVRSSSAFRGLLGVVVLAWQLCRVSHCGDLCGEGPSPCVVLRFSWLLPSCAWFPCGAIGCGDLLSCLLRCWFLVA</sequence>
<evidence type="ECO:0000313" key="3">
    <source>
        <dbReference type="Proteomes" id="UP000652761"/>
    </source>
</evidence>
<feature type="transmembrane region" description="Helical" evidence="1">
    <location>
        <begin position="129"/>
        <end position="149"/>
    </location>
</feature>
<dbReference type="AlphaFoldDB" id="A0A843UM31"/>
<organism evidence="2 3">
    <name type="scientific">Colocasia esculenta</name>
    <name type="common">Wild taro</name>
    <name type="synonym">Arum esculentum</name>
    <dbReference type="NCBI Taxonomy" id="4460"/>
    <lineage>
        <taxon>Eukaryota</taxon>
        <taxon>Viridiplantae</taxon>
        <taxon>Streptophyta</taxon>
        <taxon>Embryophyta</taxon>
        <taxon>Tracheophyta</taxon>
        <taxon>Spermatophyta</taxon>
        <taxon>Magnoliopsida</taxon>
        <taxon>Liliopsida</taxon>
        <taxon>Araceae</taxon>
        <taxon>Aroideae</taxon>
        <taxon>Colocasieae</taxon>
        <taxon>Colocasia</taxon>
    </lineage>
</organism>
<keyword evidence="1" id="KW-0472">Membrane</keyword>
<dbReference type="EMBL" id="NMUH01000767">
    <property type="protein sequence ID" value="MQL84525.1"/>
    <property type="molecule type" value="Genomic_DNA"/>
</dbReference>
<keyword evidence="1" id="KW-0812">Transmembrane</keyword>
<keyword evidence="1" id="KW-1133">Transmembrane helix</keyword>